<dbReference type="AlphaFoldDB" id="A0ABD1ISR2"/>
<dbReference type="EMBL" id="JBHFQA010000024">
    <property type="protein sequence ID" value="KAL2077260.1"/>
    <property type="molecule type" value="Genomic_DNA"/>
</dbReference>
<dbReference type="Proteomes" id="UP001591681">
    <property type="component" value="Unassembled WGS sequence"/>
</dbReference>
<evidence type="ECO:0000313" key="3">
    <source>
        <dbReference type="Proteomes" id="UP001591681"/>
    </source>
</evidence>
<protein>
    <recommendedName>
        <fullName evidence="4">SUMO-interacting motif-containing protein 1</fullName>
    </recommendedName>
</protein>
<gene>
    <name evidence="2" type="ORF">ACEWY4_026764</name>
</gene>
<dbReference type="PANTHER" id="PTHR23187">
    <property type="entry name" value="FLJ44216 PROTEIN-RELATED"/>
    <property type="match status" value="1"/>
</dbReference>
<evidence type="ECO:0000313" key="2">
    <source>
        <dbReference type="EMBL" id="KAL2077260.1"/>
    </source>
</evidence>
<reference evidence="2 3" key="1">
    <citation type="submission" date="2024-09" db="EMBL/GenBank/DDBJ databases">
        <title>A chromosome-level genome assembly of Gray's grenadier anchovy, Coilia grayii.</title>
        <authorList>
            <person name="Fu Z."/>
        </authorList>
    </citation>
    <scope>NUCLEOTIDE SEQUENCE [LARGE SCALE GENOMIC DNA]</scope>
    <source>
        <strain evidence="2">G4</strain>
        <tissue evidence="2">Muscle</tissue>
    </source>
</reference>
<feature type="region of interest" description="Disordered" evidence="1">
    <location>
        <begin position="164"/>
        <end position="183"/>
    </location>
</feature>
<proteinExistence type="predicted"/>
<keyword evidence="3" id="KW-1185">Reference proteome</keyword>
<organism evidence="2 3">
    <name type="scientific">Coilia grayii</name>
    <name type="common">Gray's grenadier anchovy</name>
    <dbReference type="NCBI Taxonomy" id="363190"/>
    <lineage>
        <taxon>Eukaryota</taxon>
        <taxon>Metazoa</taxon>
        <taxon>Chordata</taxon>
        <taxon>Craniata</taxon>
        <taxon>Vertebrata</taxon>
        <taxon>Euteleostomi</taxon>
        <taxon>Actinopterygii</taxon>
        <taxon>Neopterygii</taxon>
        <taxon>Teleostei</taxon>
        <taxon>Clupei</taxon>
        <taxon>Clupeiformes</taxon>
        <taxon>Clupeoidei</taxon>
        <taxon>Engraulidae</taxon>
        <taxon>Coilinae</taxon>
        <taxon>Coilia</taxon>
    </lineage>
</organism>
<dbReference type="PANTHER" id="PTHR23187:SF3">
    <property type="entry name" value="SUMO-INTERACTING MOTIF-CONTAINING PROTEIN 1"/>
    <property type="match status" value="1"/>
</dbReference>
<sequence length="761" mass="85729">MEDIISLSSGSDSDSDLEVVGCFSDDTKQHVRPFITSDWIPVKPVVIELSKLRRIRSQRWQRDSIEVVDLSHIEEVESNMCVVLDDEDSFPDHQGECQILCSPSAETNQDIIIVEKSKDITTTTSHLPPVCVDTAASNKGGNGLQPDHVLVPATLNSDQNISVENSHKTDSTEESSHLQGSELQVLEKCSPQKYTSESIPSPLSLNSPSDVNPVLSSCDSNMHHFKERTFVTDLSDHQMEPSSCTPSLEEASTTMFGSTESQTSCTQKCSVMSVSGVSRTPEPFMSAEHQHGVPCLQSCPPYPTPEGQCQELEGTELVWPLYDGPDVSNRLDEPDNISVSDLGPAMSVEMLQKQQLISHIQLKKLKRHMGAVAEDVAEEEAEEHGYGPPELLCRQSLSLVYSTIEENYPELTLRLLSDFLQPRYYPPPGILAHLLRGILMDPNCPDILALEAYNLLMRVQIFHPSDMYTLPWDWELLTSVMDQQAGTTSGLRLEVRRMLLQYVLQILEDDFQRHLCLQKLHLSIAKAVLSCEQNFTHVRELITWLFEAVSMAVSCKNRNHSVKERNENLMMVTIFQKMLVLALEVDRTPTCSSNKLSQELFHVIISSPKREQRLLLLDTLESNLLKCKLLELLLDYECPQKIPVPMSLTLLLHFLQHSILSSDPTDGSEHWRRWAELIKLICMLLLSYAKVMKGHLRCSITERSTYSRDPSWTMHDRITQAMVRDACDAFLARTERDLGCSPPAPVQESLALLKAHLQHSH</sequence>
<evidence type="ECO:0008006" key="4">
    <source>
        <dbReference type="Google" id="ProtNLM"/>
    </source>
</evidence>
<feature type="compositionally biased region" description="Basic and acidic residues" evidence="1">
    <location>
        <begin position="165"/>
        <end position="176"/>
    </location>
</feature>
<name>A0ABD1ISR2_9TELE</name>
<dbReference type="InterPro" id="IPR052119">
    <property type="entry name" value="ElonginBC-PRC2_ViralRestrict"/>
</dbReference>
<accession>A0ABD1ISR2</accession>
<evidence type="ECO:0000256" key="1">
    <source>
        <dbReference type="SAM" id="MobiDB-lite"/>
    </source>
</evidence>
<comment type="caution">
    <text evidence="2">The sequence shown here is derived from an EMBL/GenBank/DDBJ whole genome shotgun (WGS) entry which is preliminary data.</text>
</comment>